<name>A0AAV7MCK5_PLEWA</name>
<evidence type="ECO:0000313" key="1">
    <source>
        <dbReference type="EMBL" id="KAJ1099648.1"/>
    </source>
</evidence>
<dbReference type="EMBL" id="JANPWB010000014">
    <property type="protein sequence ID" value="KAJ1099648.1"/>
    <property type="molecule type" value="Genomic_DNA"/>
</dbReference>
<accession>A0AAV7MCK5</accession>
<dbReference type="AlphaFoldDB" id="A0AAV7MCK5"/>
<keyword evidence="2" id="KW-1185">Reference proteome</keyword>
<proteinExistence type="predicted"/>
<dbReference type="Proteomes" id="UP001066276">
    <property type="component" value="Chromosome 10"/>
</dbReference>
<organism evidence="1 2">
    <name type="scientific">Pleurodeles waltl</name>
    <name type="common">Iberian ribbed newt</name>
    <dbReference type="NCBI Taxonomy" id="8319"/>
    <lineage>
        <taxon>Eukaryota</taxon>
        <taxon>Metazoa</taxon>
        <taxon>Chordata</taxon>
        <taxon>Craniata</taxon>
        <taxon>Vertebrata</taxon>
        <taxon>Euteleostomi</taxon>
        <taxon>Amphibia</taxon>
        <taxon>Batrachia</taxon>
        <taxon>Caudata</taxon>
        <taxon>Salamandroidea</taxon>
        <taxon>Salamandridae</taxon>
        <taxon>Pleurodelinae</taxon>
        <taxon>Pleurodeles</taxon>
    </lineage>
</organism>
<sequence length="174" mass="18724">MLETAVPSSAVLETAVPSSAVLETAVPSAAVLETAVPNSAAFEMKGPVQRCLRRRCPVQRCLRRRAPSAALLRMTAQFSGSAHGVEVIRHLTCGWLRLPAHLGWAWWGPPGLQYRACWCPPAHLGWGMRGPPAQLGCWRSCQACCPSQPSLFACGPSPPLAVCQLAPHSLPEPW</sequence>
<gene>
    <name evidence="1" type="ORF">NDU88_004747</name>
</gene>
<comment type="caution">
    <text evidence="1">The sequence shown here is derived from an EMBL/GenBank/DDBJ whole genome shotgun (WGS) entry which is preliminary data.</text>
</comment>
<evidence type="ECO:0000313" key="2">
    <source>
        <dbReference type="Proteomes" id="UP001066276"/>
    </source>
</evidence>
<protein>
    <submittedName>
        <fullName evidence="1">Uncharacterized protein</fullName>
    </submittedName>
</protein>
<reference evidence="1" key="1">
    <citation type="journal article" date="2022" name="bioRxiv">
        <title>Sequencing and chromosome-scale assembly of the giantPleurodeles waltlgenome.</title>
        <authorList>
            <person name="Brown T."/>
            <person name="Elewa A."/>
            <person name="Iarovenko S."/>
            <person name="Subramanian E."/>
            <person name="Araus A.J."/>
            <person name="Petzold A."/>
            <person name="Susuki M."/>
            <person name="Suzuki K.-i.T."/>
            <person name="Hayashi T."/>
            <person name="Toyoda A."/>
            <person name="Oliveira C."/>
            <person name="Osipova E."/>
            <person name="Leigh N.D."/>
            <person name="Simon A."/>
            <person name="Yun M.H."/>
        </authorList>
    </citation>
    <scope>NUCLEOTIDE SEQUENCE</scope>
    <source>
        <strain evidence="1">20211129_DDA</strain>
        <tissue evidence="1">Liver</tissue>
    </source>
</reference>